<feature type="compositionally biased region" description="Basic and acidic residues" evidence="5">
    <location>
        <begin position="451"/>
        <end position="479"/>
    </location>
</feature>
<feature type="domain" description="Small nuclear ribonucleoprotein Prp3 C-terminal" evidence="6">
    <location>
        <begin position="490"/>
        <end position="622"/>
    </location>
</feature>
<evidence type="ECO:0000256" key="3">
    <source>
        <dbReference type="ARBA" id="ARBA00023187"/>
    </source>
</evidence>
<evidence type="ECO:0000256" key="4">
    <source>
        <dbReference type="ARBA" id="ARBA00023242"/>
    </source>
</evidence>
<keyword evidence="4" id="KW-0539">Nucleus</keyword>
<evidence type="ECO:0000256" key="2">
    <source>
        <dbReference type="ARBA" id="ARBA00022664"/>
    </source>
</evidence>
<feature type="domain" description="Pre-mRNA-splicing factor 3" evidence="7">
    <location>
        <begin position="209"/>
        <end position="465"/>
    </location>
</feature>
<dbReference type="InterPro" id="IPR013881">
    <property type="entry name" value="Pre-mRNA_splic_Prp3_dom"/>
</dbReference>
<keyword evidence="2" id="KW-0507">mRNA processing</keyword>
<evidence type="ECO:0000313" key="9">
    <source>
        <dbReference type="Proteomes" id="UP001165065"/>
    </source>
</evidence>
<reference evidence="9" key="1">
    <citation type="journal article" date="2023" name="Commun. Biol.">
        <title>Genome analysis of Parmales, the sister group of diatoms, reveals the evolutionary specialization of diatoms from phago-mixotrophs to photoautotrophs.</title>
        <authorList>
            <person name="Ban H."/>
            <person name="Sato S."/>
            <person name="Yoshikawa S."/>
            <person name="Yamada K."/>
            <person name="Nakamura Y."/>
            <person name="Ichinomiya M."/>
            <person name="Sato N."/>
            <person name="Blanc-Mathieu R."/>
            <person name="Endo H."/>
            <person name="Kuwata A."/>
            <person name="Ogata H."/>
        </authorList>
    </citation>
    <scope>NUCLEOTIDE SEQUENCE [LARGE SCALE GENOMIC DNA]</scope>
</reference>
<feature type="region of interest" description="Disordered" evidence="5">
    <location>
        <begin position="438"/>
        <end position="480"/>
    </location>
</feature>
<evidence type="ECO:0000256" key="5">
    <source>
        <dbReference type="SAM" id="MobiDB-lite"/>
    </source>
</evidence>
<dbReference type="EMBL" id="BRYA01000123">
    <property type="protein sequence ID" value="GMI40236.1"/>
    <property type="molecule type" value="Genomic_DNA"/>
</dbReference>
<feature type="region of interest" description="Disordered" evidence="5">
    <location>
        <begin position="1"/>
        <end position="114"/>
    </location>
</feature>
<proteinExistence type="predicted"/>
<dbReference type="GO" id="GO:0046540">
    <property type="term" value="C:U4/U6 x U5 tri-snRNP complex"/>
    <property type="evidence" value="ECO:0007669"/>
    <property type="project" value="InterPro"/>
</dbReference>
<gene>
    <name evidence="8" type="ORF">TrCOL_g5409</name>
</gene>
<comment type="subcellular location">
    <subcellularLocation>
        <location evidence="1">Nucleus</location>
    </subcellularLocation>
</comment>
<feature type="compositionally biased region" description="Acidic residues" evidence="5">
    <location>
        <begin position="556"/>
        <end position="572"/>
    </location>
</feature>
<evidence type="ECO:0000259" key="6">
    <source>
        <dbReference type="Pfam" id="PF06544"/>
    </source>
</evidence>
<dbReference type="PANTHER" id="PTHR14212">
    <property type="entry name" value="U4/U6-ASSOCIATED RNA SPLICING FACTOR-RELATED"/>
    <property type="match status" value="1"/>
</dbReference>
<keyword evidence="3" id="KW-0508">mRNA splicing</keyword>
<feature type="region of interest" description="Disordered" evidence="5">
    <location>
        <begin position="252"/>
        <end position="281"/>
    </location>
</feature>
<evidence type="ECO:0000259" key="7">
    <source>
        <dbReference type="Pfam" id="PF08572"/>
    </source>
</evidence>
<evidence type="ECO:0000256" key="1">
    <source>
        <dbReference type="ARBA" id="ARBA00004123"/>
    </source>
</evidence>
<feature type="compositionally biased region" description="Low complexity" evidence="5">
    <location>
        <begin position="9"/>
        <end position="64"/>
    </location>
</feature>
<dbReference type="PANTHER" id="PTHR14212:SF0">
    <property type="entry name" value="U4_U6 SMALL NUCLEAR RIBONUCLEOPROTEIN PRP3"/>
    <property type="match status" value="1"/>
</dbReference>
<name>A0A9W7GAS4_9STRA</name>
<protein>
    <submittedName>
        <fullName evidence="8">Uncharacterized protein</fullName>
    </submittedName>
</protein>
<dbReference type="GO" id="GO:0000398">
    <property type="term" value="P:mRNA splicing, via spliceosome"/>
    <property type="evidence" value="ECO:0007669"/>
    <property type="project" value="InterPro"/>
</dbReference>
<sequence length="630" mass="69636">MPPRRSTRSRSNSVASASSTGSTRSTRSNKRAAASTSSPTKKAASTSAASKASSASSSASTSSQSKKRGREEDDDGNNVMDRVSEGNDGASPNKRAKTETTAATNETKAEKAARLKASVKERLAKAKKLKEAKALAAASKTATTSSKKAKVFELDMTDTTAKVGGVALKNQPDVVAANDRQAAKDAAKARNYNPYLETYEDDDDEMGYDDSVKYKDNFRPTKKRGAFNWVKEGQVVKEAEWRKKKDEEVKKAGYGTGRKLGRDTGAPEDATGNKEDVFGGGGAELDVRSDVVGKFPLAVEWWDMETLTPEAKALVDKAEKARDGRILVSKTKKGKVKRVNLDVDEVDKGRGWRNIKTVKLVQHPVPVKPLGWKDKSSIVPTVYLTDKERKRQRRLNRAAKLQEQRDAQALGLVPPPEPKLTLGNFMKVMGDSAVMDPSKMEQAVRKQVQARLDKHNEDNESRKLTKEQRKEKKERKRDEDTTEGVKVAAWWVKDLTHKLLRAKVDLNAQQYNLTGLVVERGVDRGGYVVIVEGGPKGIGKFKRLMDVRIKWRGEGMEDSSSEEEEEEDEEEGGGSMQKSKYNRTNVCKLLWEGGAPNRKFQGFEFKIAKTEGEARTVLKDYGSLAAQQQE</sequence>
<organism evidence="8 9">
    <name type="scientific">Triparma columacea</name>
    <dbReference type="NCBI Taxonomy" id="722753"/>
    <lineage>
        <taxon>Eukaryota</taxon>
        <taxon>Sar</taxon>
        <taxon>Stramenopiles</taxon>
        <taxon>Ochrophyta</taxon>
        <taxon>Bolidophyceae</taxon>
        <taxon>Parmales</taxon>
        <taxon>Triparmaceae</taxon>
        <taxon>Triparma</taxon>
    </lineage>
</organism>
<dbReference type="Proteomes" id="UP001165065">
    <property type="component" value="Unassembled WGS sequence"/>
</dbReference>
<accession>A0A9W7GAS4</accession>
<dbReference type="AlphaFoldDB" id="A0A9W7GAS4"/>
<dbReference type="InterPro" id="IPR010541">
    <property type="entry name" value="Prp3_C"/>
</dbReference>
<keyword evidence="9" id="KW-1185">Reference proteome</keyword>
<evidence type="ECO:0000313" key="8">
    <source>
        <dbReference type="EMBL" id="GMI40236.1"/>
    </source>
</evidence>
<dbReference type="OrthoDB" id="10264544at2759"/>
<dbReference type="Pfam" id="PF06544">
    <property type="entry name" value="Prp3_C"/>
    <property type="match status" value="1"/>
</dbReference>
<dbReference type="Pfam" id="PF08572">
    <property type="entry name" value="PRP3"/>
    <property type="match status" value="1"/>
</dbReference>
<feature type="region of interest" description="Disordered" evidence="5">
    <location>
        <begin position="554"/>
        <end position="579"/>
    </location>
</feature>
<dbReference type="CDD" id="cd24162">
    <property type="entry name" value="Prp3_C"/>
    <property type="match status" value="1"/>
</dbReference>
<comment type="caution">
    <text evidence="8">The sequence shown here is derived from an EMBL/GenBank/DDBJ whole genome shotgun (WGS) entry which is preliminary data.</text>
</comment>
<dbReference type="InterPro" id="IPR027104">
    <property type="entry name" value="Prp3"/>
</dbReference>